<dbReference type="AlphaFoldDB" id="A0AAN9MK91"/>
<protein>
    <submittedName>
        <fullName evidence="1">Uncharacterized protein</fullName>
    </submittedName>
</protein>
<name>A0AAN9MK91_PHACN</name>
<evidence type="ECO:0000313" key="1">
    <source>
        <dbReference type="EMBL" id="KAK7354354.1"/>
    </source>
</evidence>
<dbReference type="Proteomes" id="UP001374584">
    <property type="component" value="Unassembled WGS sequence"/>
</dbReference>
<evidence type="ECO:0000313" key="2">
    <source>
        <dbReference type="Proteomes" id="UP001374584"/>
    </source>
</evidence>
<sequence>MFASDCDGLSEEVNWMGTSSHAHGTVGAEGLPLDHLGCGNFEMREVPKRKQMRLYLSGVPCTYGVFQNFAAFSILKIGKDIVLDESIADEIEKGRGARHKYVEEFGS</sequence>
<dbReference type="EMBL" id="JAYMYR010000007">
    <property type="protein sequence ID" value="KAK7354354.1"/>
    <property type="molecule type" value="Genomic_DNA"/>
</dbReference>
<keyword evidence="2" id="KW-1185">Reference proteome</keyword>
<reference evidence="1 2" key="1">
    <citation type="submission" date="2024-01" db="EMBL/GenBank/DDBJ databases">
        <title>The genomes of 5 underutilized Papilionoideae crops provide insights into root nodulation and disease resistanc.</title>
        <authorList>
            <person name="Jiang F."/>
        </authorList>
    </citation>
    <scope>NUCLEOTIDE SEQUENCE [LARGE SCALE GENOMIC DNA]</scope>
    <source>
        <strain evidence="1">JINMINGXINNONG_FW02</strain>
        <tissue evidence="1">Leaves</tissue>
    </source>
</reference>
<comment type="caution">
    <text evidence="1">The sequence shown here is derived from an EMBL/GenBank/DDBJ whole genome shotgun (WGS) entry which is preliminary data.</text>
</comment>
<gene>
    <name evidence="1" type="ORF">VNO80_19814</name>
</gene>
<organism evidence="1 2">
    <name type="scientific">Phaseolus coccineus</name>
    <name type="common">Scarlet runner bean</name>
    <name type="synonym">Phaseolus multiflorus</name>
    <dbReference type="NCBI Taxonomy" id="3886"/>
    <lineage>
        <taxon>Eukaryota</taxon>
        <taxon>Viridiplantae</taxon>
        <taxon>Streptophyta</taxon>
        <taxon>Embryophyta</taxon>
        <taxon>Tracheophyta</taxon>
        <taxon>Spermatophyta</taxon>
        <taxon>Magnoliopsida</taxon>
        <taxon>eudicotyledons</taxon>
        <taxon>Gunneridae</taxon>
        <taxon>Pentapetalae</taxon>
        <taxon>rosids</taxon>
        <taxon>fabids</taxon>
        <taxon>Fabales</taxon>
        <taxon>Fabaceae</taxon>
        <taxon>Papilionoideae</taxon>
        <taxon>50 kb inversion clade</taxon>
        <taxon>NPAAA clade</taxon>
        <taxon>indigoferoid/millettioid clade</taxon>
        <taxon>Phaseoleae</taxon>
        <taxon>Phaseolus</taxon>
    </lineage>
</organism>
<proteinExistence type="predicted"/>
<accession>A0AAN9MK91</accession>